<dbReference type="OrthoDB" id="9782846at2"/>
<keyword evidence="3" id="KW-0762">Sugar transport</keyword>
<name>A0A0S4NBQ2_9BACT</name>
<organism evidence="3 4">
    <name type="scientific">Candidatus Thermokryptus mobilis</name>
    <dbReference type="NCBI Taxonomy" id="1643428"/>
    <lineage>
        <taxon>Bacteria</taxon>
        <taxon>Pseudomonadati</taxon>
        <taxon>Candidatus Kryptoniota</taxon>
        <taxon>Candidatus Thermokryptus</taxon>
    </lineage>
</organism>
<reference evidence="4" key="1">
    <citation type="submission" date="2015-11" db="EMBL/GenBank/DDBJ databases">
        <authorList>
            <person name="Varghese N."/>
        </authorList>
    </citation>
    <scope>NUCLEOTIDE SEQUENCE [LARGE SCALE GENOMIC DNA]</scope>
</reference>
<dbReference type="Gene3D" id="3.40.190.10">
    <property type="entry name" value="Periplasmic binding protein-like II"/>
    <property type="match status" value="2"/>
</dbReference>
<comment type="subcellular location">
    <subcellularLocation>
        <location evidence="1">Periplasm</location>
    </subcellularLocation>
</comment>
<dbReference type="PANTHER" id="PTHR43649:SF13">
    <property type="entry name" value="CARBOHYDRATE ABC TRANSPORTER SUBSTRATE-BINDING PROTEIN"/>
    <property type="match status" value="1"/>
</dbReference>
<dbReference type="PANTHER" id="PTHR43649">
    <property type="entry name" value="ARABINOSE-BINDING PROTEIN-RELATED"/>
    <property type="match status" value="1"/>
</dbReference>
<keyword evidence="4" id="KW-1185">Reference proteome</keyword>
<dbReference type="STRING" id="1643428.GCA_001442855_01892"/>
<evidence type="ECO:0000256" key="2">
    <source>
        <dbReference type="ARBA" id="ARBA00008520"/>
    </source>
</evidence>
<sequence length="424" mass="49055">MKSFLFLFILFFVFGCSSDRKNAFNQANKKLTYWCAPNPEEIELAKILVDKWNRLHPEIQVEVQALPAGQSSEEVLLAAIAGGTTPDVCSNIWPGAIAEYIKAGGLVALDEFEDFDSLISARKIPVDLLESFRSKDGHFYQLPWKTNPVMLLYNVKIFEKAGIERAPRTYSEFFEACEKIKELGIFPGYTDIRPIWWQRFFDFYPFYIASSGGRTFFKGDDLDIDYEIAVKVFDFFRTCFKMKYFPITNFQVDPFLSEKIAMRFTGPWTITYLEGNKPSGFEYDFAPIPVPDDYQGKVYTYGDPKNIAIFSTTRYKREAWEFVKFLVSEYSDSLLLEICNQLPIRGDLLENKKFADYFNRNLKMKIFAEQAPFTRGVDEVVEMKEVFDAISREFEACAVYGAKSPDEAVKNLIKRTKVIIEWSK</sequence>
<dbReference type="Proteomes" id="UP000320623">
    <property type="component" value="Unassembled WGS sequence"/>
</dbReference>
<dbReference type="SUPFAM" id="SSF53850">
    <property type="entry name" value="Periplasmic binding protein-like II"/>
    <property type="match status" value="1"/>
</dbReference>
<comment type="similarity">
    <text evidence="2">Belongs to the bacterial solute-binding protein 1 family.</text>
</comment>
<dbReference type="Pfam" id="PF01547">
    <property type="entry name" value="SBP_bac_1"/>
    <property type="match status" value="1"/>
</dbReference>
<dbReference type="InterPro" id="IPR006059">
    <property type="entry name" value="SBP"/>
</dbReference>
<dbReference type="EMBL" id="FAOO01000016">
    <property type="protein sequence ID" value="CUU07891.1"/>
    <property type="molecule type" value="Genomic_DNA"/>
</dbReference>
<evidence type="ECO:0000313" key="4">
    <source>
        <dbReference type="Proteomes" id="UP000320623"/>
    </source>
</evidence>
<dbReference type="RefSeq" id="WP_140945650.1">
    <property type="nucleotide sequence ID" value="NZ_FAOO01000016.1"/>
</dbReference>
<dbReference type="AlphaFoldDB" id="A0A0S4NBQ2"/>
<proteinExistence type="inferred from homology"/>
<gene>
    <name evidence="3" type="ORF">JGI1_01930</name>
</gene>
<dbReference type="InterPro" id="IPR050490">
    <property type="entry name" value="Bact_solute-bd_prot1"/>
</dbReference>
<protein>
    <submittedName>
        <fullName evidence="3">Multiple sugar transport system substrate-binding protein</fullName>
    </submittedName>
</protein>
<evidence type="ECO:0000313" key="3">
    <source>
        <dbReference type="EMBL" id="CUU07891.1"/>
    </source>
</evidence>
<dbReference type="GO" id="GO:0042597">
    <property type="term" value="C:periplasmic space"/>
    <property type="evidence" value="ECO:0007669"/>
    <property type="project" value="UniProtKB-SubCell"/>
</dbReference>
<keyword evidence="3" id="KW-0813">Transport</keyword>
<dbReference type="PROSITE" id="PS51257">
    <property type="entry name" value="PROKAR_LIPOPROTEIN"/>
    <property type="match status" value="1"/>
</dbReference>
<evidence type="ECO:0000256" key="1">
    <source>
        <dbReference type="ARBA" id="ARBA00004418"/>
    </source>
</evidence>
<accession>A0A0S4NBQ2</accession>